<protein>
    <recommendedName>
        <fullName evidence="4">EF-hand domain-containing protein</fullName>
    </recommendedName>
</protein>
<evidence type="ECO:0000313" key="6">
    <source>
        <dbReference type="Proteomes" id="UP001515480"/>
    </source>
</evidence>
<dbReference type="SUPFAM" id="SSF47473">
    <property type="entry name" value="EF-hand"/>
    <property type="match status" value="1"/>
</dbReference>
<dbReference type="Proteomes" id="UP001515480">
    <property type="component" value="Unassembled WGS sequence"/>
</dbReference>
<dbReference type="PANTHER" id="PTHR11575">
    <property type="entry name" value="5'-NUCLEOTIDASE-RELATED"/>
    <property type="match status" value="1"/>
</dbReference>
<dbReference type="InterPro" id="IPR006179">
    <property type="entry name" value="5_nucleotidase/apyrase"/>
</dbReference>
<evidence type="ECO:0000256" key="1">
    <source>
        <dbReference type="ARBA" id="ARBA00006654"/>
    </source>
</evidence>
<feature type="region of interest" description="Disordered" evidence="3">
    <location>
        <begin position="1"/>
        <end position="55"/>
    </location>
</feature>
<keyword evidence="6" id="KW-1185">Reference proteome</keyword>
<reference evidence="5 6" key="1">
    <citation type="journal article" date="2024" name="Science">
        <title>Giant polyketide synthase enzymes in the biosynthesis of giant marine polyether toxins.</title>
        <authorList>
            <person name="Fallon T.R."/>
            <person name="Shende V.V."/>
            <person name="Wierzbicki I.H."/>
            <person name="Pendleton A.L."/>
            <person name="Watervoot N.F."/>
            <person name="Auber R.P."/>
            <person name="Gonzalez D.J."/>
            <person name="Wisecaver J.H."/>
            <person name="Moore B.S."/>
        </authorList>
    </citation>
    <scope>NUCLEOTIDE SEQUENCE [LARGE SCALE GENOMIC DNA]</scope>
    <source>
        <strain evidence="5 6">12B1</strain>
    </source>
</reference>
<feature type="domain" description="EF-hand" evidence="4">
    <location>
        <begin position="589"/>
        <end position="619"/>
    </location>
</feature>
<dbReference type="EMBL" id="JBGBPQ010000016">
    <property type="protein sequence ID" value="KAL1508231.1"/>
    <property type="molecule type" value="Genomic_DNA"/>
</dbReference>
<dbReference type="GO" id="GO:0005509">
    <property type="term" value="F:calcium ion binding"/>
    <property type="evidence" value="ECO:0007669"/>
    <property type="project" value="InterPro"/>
</dbReference>
<dbReference type="PROSITE" id="PS00018">
    <property type="entry name" value="EF_HAND_1"/>
    <property type="match status" value="1"/>
</dbReference>
<feature type="compositionally biased region" description="Low complexity" evidence="3">
    <location>
        <begin position="1"/>
        <end position="13"/>
    </location>
</feature>
<sequence>MGSAPSTPAKASPRAPPPAEQQSSPAAARTAPPTAGAPQLDGAPSPRGYSPAAAPRPPGAVGTFLRVVTINDCYTLDFYPHVATAIQIAKEAAPQLDCVISSHLNGDFLSPCTLTAIDGGKGMMQALNVMGVDYICLGNHEFDLGFQPLADKLSTFKGTTINSNCVNKEFTHLPSHVRLKVGAERVAVLAGFATEDLSCYRPASRPDITSVNKGCASVWEEAKAAEGGRTPDLFLPMTHQLIVEDRATCAVIAKHPELGSRTPIVLGGHEHDVFIDSAGASIIIKTGQDAARIGIVDIWWDADGMLHSSVALVPACVFPPHQAMLQYCEDQKAMLKNLMSMPLFTLPRPMSSVRVRFEESDLASYLLGFVKRALRSEGVEIAVMQGGAIRGCAEYQAGDFEMGNLFNEFAFDCELAIVDLPGSVIQASIKETREAPKPAPHFLHFDTDAKMNAACEFEIINNQPFEPDKLYKVAIYQFLLTGLNNIEPLMNYVSSSGMVVPDAEGCPQGKNLVISVCMKDAWRELVGLSEEACHKSTAAEINSSLDEHFKEVAYNSDIDPTSKRGAAVGALQIDQQHLVKFVEKKGMRKNSVMLAEMIKSLDVDHDGMINRKDFEYLIH</sequence>
<name>A0AB34IW44_PRYPA</name>
<dbReference type="InterPro" id="IPR018247">
    <property type="entry name" value="EF_Hand_1_Ca_BS"/>
</dbReference>
<dbReference type="Gene3D" id="3.60.21.10">
    <property type="match status" value="1"/>
</dbReference>
<comment type="caution">
    <text evidence="5">The sequence shown here is derived from an EMBL/GenBank/DDBJ whole genome shotgun (WGS) entry which is preliminary data.</text>
</comment>
<dbReference type="InterPro" id="IPR011992">
    <property type="entry name" value="EF-hand-dom_pair"/>
</dbReference>
<dbReference type="PANTHER" id="PTHR11575:SF48">
    <property type="entry name" value="5'-NUCLEOTIDASE"/>
    <property type="match status" value="1"/>
</dbReference>
<dbReference type="GO" id="GO:0009166">
    <property type="term" value="P:nucleotide catabolic process"/>
    <property type="evidence" value="ECO:0007669"/>
    <property type="project" value="InterPro"/>
</dbReference>
<dbReference type="InterPro" id="IPR002048">
    <property type="entry name" value="EF_hand_dom"/>
</dbReference>
<evidence type="ECO:0000313" key="5">
    <source>
        <dbReference type="EMBL" id="KAL1508231.1"/>
    </source>
</evidence>
<dbReference type="PROSITE" id="PS50222">
    <property type="entry name" value="EF_HAND_2"/>
    <property type="match status" value="1"/>
</dbReference>
<evidence type="ECO:0000259" key="4">
    <source>
        <dbReference type="PROSITE" id="PS50222"/>
    </source>
</evidence>
<dbReference type="Gene3D" id="3.90.780.10">
    <property type="entry name" value="5'-Nucleotidase, C-terminal domain"/>
    <property type="match status" value="1"/>
</dbReference>
<dbReference type="InterPro" id="IPR029052">
    <property type="entry name" value="Metallo-depent_PP-like"/>
</dbReference>
<evidence type="ECO:0000256" key="3">
    <source>
        <dbReference type="SAM" id="MobiDB-lite"/>
    </source>
</evidence>
<dbReference type="InterPro" id="IPR036907">
    <property type="entry name" value="5'-Nucleotdase_C_sf"/>
</dbReference>
<dbReference type="Gene3D" id="1.10.238.10">
    <property type="entry name" value="EF-hand"/>
    <property type="match status" value="1"/>
</dbReference>
<accession>A0AB34IW44</accession>
<dbReference type="SUPFAM" id="SSF55816">
    <property type="entry name" value="5'-nucleotidase (syn. UDP-sugar hydrolase), C-terminal domain"/>
    <property type="match status" value="1"/>
</dbReference>
<dbReference type="SUPFAM" id="SSF56300">
    <property type="entry name" value="Metallo-dependent phosphatases"/>
    <property type="match status" value="1"/>
</dbReference>
<dbReference type="AlphaFoldDB" id="A0AB34IW44"/>
<dbReference type="GO" id="GO:0016787">
    <property type="term" value="F:hydrolase activity"/>
    <property type="evidence" value="ECO:0007669"/>
    <property type="project" value="InterPro"/>
</dbReference>
<keyword evidence="2" id="KW-0106">Calcium</keyword>
<organism evidence="5 6">
    <name type="scientific">Prymnesium parvum</name>
    <name type="common">Toxic golden alga</name>
    <dbReference type="NCBI Taxonomy" id="97485"/>
    <lineage>
        <taxon>Eukaryota</taxon>
        <taxon>Haptista</taxon>
        <taxon>Haptophyta</taxon>
        <taxon>Prymnesiophyceae</taxon>
        <taxon>Prymnesiales</taxon>
        <taxon>Prymnesiaceae</taxon>
        <taxon>Prymnesium</taxon>
    </lineage>
</organism>
<proteinExistence type="inferred from homology"/>
<comment type="similarity">
    <text evidence="1">Belongs to the 5'-nucleotidase family.</text>
</comment>
<evidence type="ECO:0000256" key="2">
    <source>
        <dbReference type="ARBA" id="ARBA00022837"/>
    </source>
</evidence>
<feature type="compositionally biased region" description="Low complexity" evidence="3">
    <location>
        <begin position="20"/>
        <end position="53"/>
    </location>
</feature>
<dbReference type="Pfam" id="PF02872">
    <property type="entry name" value="5_nucleotid_C"/>
    <property type="match status" value="1"/>
</dbReference>
<dbReference type="InterPro" id="IPR008334">
    <property type="entry name" value="5'-Nucleotdase_C"/>
</dbReference>
<gene>
    <name evidence="5" type="ORF">AB1Y20_004348</name>
</gene>